<dbReference type="OrthoDB" id="2818817at2759"/>
<evidence type="ECO:0000313" key="3">
    <source>
        <dbReference type="Proteomes" id="UP000298030"/>
    </source>
</evidence>
<name>A0A4Y7T095_COPMI</name>
<comment type="caution">
    <text evidence="2">The sequence shown here is derived from an EMBL/GenBank/DDBJ whole genome shotgun (WGS) entry which is preliminary data.</text>
</comment>
<dbReference type="Proteomes" id="UP000298030">
    <property type="component" value="Unassembled WGS sequence"/>
</dbReference>
<keyword evidence="3" id="KW-1185">Reference proteome</keyword>
<feature type="compositionally biased region" description="Low complexity" evidence="1">
    <location>
        <begin position="63"/>
        <end position="92"/>
    </location>
</feature>
<reference evidence="2 3" key="1">
    <citation type="journal article" date="2019" name="Nat. Ecol. Evol.">
        <title>Megaphylogeny resolves global patterns of mushroom evolution.</title>
        <authorList>
            <person name="Varga T."/>
            <person name="Krizsan K."/>
            <person name="Foldi C."/>
            <person name="Dima B."/>
            <person name="Sanchez-Garcia M."/>
            <person name="Sanchez-Ramirez S."/>
            <person name="Szollosi G.J."/>
            <person name="Szarkandi J.G."/>
            <person name="Papp V."/>
            <person name="Albert L."/>
            <person name="Andreopoulos W."/>
            <person name="Angelini C."/>
            <person name="Antonin V."/>
            <person name="Barry K.W."/>
            <person name="Bougher N.L."/>
            <person name="Buchanan P."/>
            <person name="Buyck B."/>
            <person name="Bense V."/>
            <person name="Catcheside P."/>
            <person name="Chovatia M."/>
            <person name="Cooper J."/>
            <person name="Damon W."/>
            <person name="Desjardin D."/>
            <person name="Finy P."/>
            <person name="Geml J."/>
            <person name="Haridas S."/>
            <person name="Hughes K."/>
            <person name="Justo A."/>
            <person name="Karasinski D."/>
            <person name="Kautmanova I."/>
            <person name="Kiss B."/>
            <person name="Kocsube S."/>
            <person name="Kotiranta H."/>
            <person name="LaButti K.M."/>
            <person name="Lechner B.E."/>
            <person name="Liimatainen K."/>
            <person name="Lipzen A."/>
            <person name="Lukacs Z."/>
            <person name="Mihaltcheva S."/>
            <person name="Morgado L.N."/>
            <person name="Niskanen T."/>
            <person name="Noordeloos M.E."/>
            <person name="Ohm R.A."/>
            <person name="Ortiz-Santana B."/>
            <person name="Ovrebo C."/>
            <person name="Racz N."/>
            <person name="Riley R."/>
            <person name="Savchenko A."/>
            <person name="Shiryaev A."/>
            <person name="Soop K."/>
            <person name="Spirin V."/>
            <person name="Szebenyi C."/>
            <person name="Tomsovsky M."/>
            <person name="Tulloss R.E."/>
            <person name="Uehling J."/>
            <person name="Grigoriev I.V."/>
            <person name="Vagvolgyi C."/>
            <person name="Papp T."/>
            <person name="Martin F.M."/>
            <person name="Miettinen O."/>
            <person name="Hibbett D.S."/>
            <person name="Nagy L.G."/>
        </authorList>
    </citation>
    <scope>NUCLEOTIDE SEQUENCE [LARGE SCALE GENOMIC DNA]</scope>
    <source>
        <strain evidence="2 3">FP101781</strain>
    </source>
</reference>
<feature type="compositionally biased region" description="Basic and acidic residues" evidence="1">
    <location>
        <begin position="124"/>
        <end position="140"/>
    </location>
</feature>
<feature type="region of interest" description="Disordered" evidence="1">
    <location>
        <begin position="190"/>
        <end position="228"/>
    </location>
</feature>
<feature type="compositionally biased region" description="Polar residues" evidence="1">
    <location>
        <begin position="93"/>
        <end position="108"/>
    </location>
</feature>
<feature type="compositionally biased region" description="Acidic residues" evidence="1">
    <location>
        <begin position="218"/>
        <end position="228"/>
    </location>
</feature>
<feature type="compositionally biased region" description="Acidic residues" evidence="1">
    <location>
        <begin position="109"/>
        <end position="118"/>
    </location>
</feature>
<gene>
    <name evidence="2" type="ORF">FA13DRAFT_1776387</name>
</gene>
<evidence type="ECO:0000313" key="2">
    <source>
        <dbReference type="EMBL" id="TEB27563.1"/>
    </source>
</evidence>
<feature type="compositionally biased region" description="Low complexity" evidence="1">
    <location>
        <begin position="1"/>
        <end position="12"/>
    </location>
</feature>
<evidence type="ECO:0000256" key="1">
    <source>
        <dbReference type="SAM" id="MobiDB-lite"/>
    </source>
</evidence>
<accession>A0A4Y7T095</accession>
<feature type="region of interest" description="Disordered" evidence="1">
    <location>
        <begin position="1"/>
        <end position="143"/>
    </location>
</feature>
<dbReference type="EMBL" id="QPFP01000039">
    <property type="protein sequence ID" value="TEB27563.1"/>
    <property type="molecule type" value="Genomic_DNA"/>
</dbReference>
<protein>
    <submittedName>
        <fullName evidence="2">Uncharacterized protein</fullName>
    </submittedName>
</protein>
<sequence length="1054" mass="116992">MLECHPGLATPNGAGGGAGDPPSHETGAGAERRSGYRSSTPTPQRPSIDEDATPPGGQLSGHATATATTTTNTPQTTPSRQTSTRAAATRSTINIDTQIGGSSGGQDESPSECEEEDGGSTSEAPERGEDGREGKREGKKSNAGLYRSIDSSVHLAICLEPCPTDLQQRDLLSFRARLETLEFLLNISSPASHVSPHPRPRRRRRRHRRGHKGVIGGDEGEDEDEDEEWEDEAVEEVKPTWLRWVSQAVLVAPPPAVPRTKTWDYNDRKSRRREYAMVGKFPNKPSESAICAIAGCGAKRKYRLVRDWTIGAIWRVRLMILGGFNSGGPSVGRNVANFDTGVPTASPLEGRWRRVASNLFSIGKSFDNHILTFYHTLERASPGMSLPAVKRREGCLIVGKPRESDNLNEHWGYKVFHNATGVPIITPSTAHLSVFPVPSIAHTMEPRRRLDCPATCLSRTIHSIQSNYENEWEKVLNIFLPCLMLPENSKVFEPEEAMIPIALLCISGVVEALRWCGSHPQSPVTEATITRIYAQMDGCLYWCLRALRVPPTPDSESASEAFCEGDSGTRCYLLPVHFLGTFPSVFTRFFDELVRMEATLHVAIAFWTGLYDGRVPLYRDRIRDPDYFIDQEEHGISVFLDIVKANPSGMCNAIMNGRINTPEMFVTRTRRRLAGLLQIHRLPYLAESVPTPTVEITNIVHVVNVIELLTSRDAYWSALFLQQDAPKACLEATKGMSERFSLLIAKKMVSPTWPFGGDEGERTAVSKNVLLTLPVAAALKMAAASPKSTLFEIKKVFEAGAAELAVWMFVTVLPWPKAMRGRVDDLWEAIERYGLYLEILPVVAKGLRTRSFPPESKPNFSVGRQDLPDLTKKILALEALAGSVIPTLHFRPFSTLFAAGRKFLDRRYTHHNRAFHATLIRHAFETHAQRQDLRPSAVPQSFGRDSVVYIDIRRPNNTETYSLDAYAAQALGLLSPSRRRPPTSVSLGRPMAHTMDEMSGRNEDVNVFVLLKKMGSTTFRGTPTERKVQMEAFEEKGPLAKSKFSLRGALVYYS</sequence>
<feature type="compositionally biased region" description="Basic residues" evidence="1">
    <location>
        <begin position="196"/>
        <end position="212"/>
    </location>
</feature>
<proteinExistence type="predicted"/>
<dbReference type="AlphaFoldDB" id="A0A4Y7T095"/>
<organism evidence="2 3">
    <name type="scientific">Coprinellus micaceus</name>
    <name type="common">Glistening ink-cap mushroom</name>
    <name type="synonym">Coprinus micaceus</name>
    <dbReference type="NCBI Taxonomy" id="71717"/>
    <lineage>
        <taxon>Eukaryota</taxon>
        <taxon>Fungi</taxon>
        <taxon>Dikarya</taxon>
        <taxon>Basidiomycota</taxon>
        <taxon>Agaricomycotina</taxon>
        <taxon>Agaricomycetes</taxon>
        <taxon>Agaricomycetidae</taxon>
        <taxon>Agaricales</taxon>
        <taxon>Agaricineae</taxon>
        <taxon>Psathyrellaceae</taxon>
        <taxon>Coprinellus</taxon>
    </lineage>
</organism>